<dbReference type="Pfam" id="PF01844">
    <property type="entry name" value="HNH"/>
    <property type="match status" value="1"/>
</dbReference>
<feature type="compositionally biased region" description="Low complexity" evidence="2">
    <location>
        <begin position="481"/>
        <end position="498"/>
    </location>
</feature>
<dbReference type="CDD" id="cd00085">
    <property type="entry name" value="HNHc"/>
    <property type="match status" value="1"/>
</dbReference>
<gene>
    <name evidence="4" type="ORF">QQX02_08185</name>
</gene>
<proteinExistence type="inferred from homology"/>
<evidence type="ECO:0000313" key="4">
    <source>
        <dbReference type="EMBL" id="MDN4480895.1"/>
    </source>
</evidence>
<name>A0ABT8GHJ1_9MICO</name>
<comment type="caution">
    <text evidence="4">The sequence shown here is derived from an EMBL/GenBank/DDBJ whole genome shotgun (WGS) entry which is preliminary data.</text>
</comment>
<dbReference type="InterPro" id="IPR003615">
    <property type="entry name" value="HNH_nuc"/>
</dbReference>
<protein>
    <submittedName>
        <fullName evidence="4">DUF222 domain-containing protein</fullName>
    </submittedName>
</protein>
<dbReference type="Proteomes" id="UP001172708">
    <property type="component" value="Unassembled WGS sequence"/>
</dbReference>
<feature type="region of interest" description="Disordered" evidence="2">
    <location>
        <begin position="466"/>
        <end position="519"/>
    </location>
</feature>
<organism evidence="4 5">
    <name type="scientific">Demequina muriae</name>
    <dbReference type="NCBI Taxonomy" id="3051664"/>
    <lineage>
        <taxon>Bacteria</taxon>
        <taxon>Bacillati</taxon>
        <taxon>Actinomycetota</taxon>
        <taxon>Actinomycetes</taxon>
        <taxon>Micrococcales</taxon>
        <taxon>Demequinaceae</taxon>
        <taxon>Demequina</taxon>
    </lineage>
</organism>
<dbReference type="Gene3D" id="1.10.30.50">
    <property type="match status" value="1"/>
</dbReference>
<dbReference type="InterPro" id="IPR002711">
    <property type="entry name" value="HNH"/>
</dbReference>
<evidence type="ECO:0000259" key="3">
    <source>
        <dbReference type="SMART" id="SM00507"/>
    </source>
</evidence>
<dbReference type="EMBL" id="JAUHQA010000001">
    <property type="protein sequence ID" value="MDN4480895.1"/>
    <property type="molecule type" value="Genomic_DNA"/>
</dbReference>
<dbReference type="SMART" id="SM00507">
    <property type="entry name" value="HNHc"/>
    <property type="match status" value="1"/>
</dbReference>
<evidence type="ECO:0000313" key="5">
    <source>
        <dbReference type="Proteomes" id="UP001172708"/>
    </source>
</evidence>
<accession>A0ABT8GHJ1</accession>
<evidence type="ECO:0000256" key="2">
    <source>
        <dbReference type="SAM" id="MobiDB-lite"/>
    </source>
</evidence>
<reference evidence="4" key="1">
    <citation type="submission" date="2023-06" db="EMBL/GenBank/DDBJ databases">
        <title>Egi l300058.</title>
        <authorList>
            <person name="Gao L."/>
            <person name="Fang B.-Z."/>
            <person name="Li W.-J."/>
        </authorList>
    </citation>
    <scope>NUCLEOTIDE SEQUENCE</scope>
    <source>
        <strain evidence="4">EGI L300058</strain>
    </source>
</reference>
<keyword evidence="5" id="KW-1185">Reference proteome</keyword>
<dbReference type="InterPro" id="IPR003870">
    <property type="entry name" value="DUF222"/>
</dbReference>
<evidence type="ECO:0000256" key="1">
    <source>
        <dbReference type="ARBA" id="ARBA00023450"/>
    </source>
</evidence>
<feature type="domain" description="HNH nuclease" evidence="3">
    <location>
        <begin position="380"/>
        <end position="431"/>
    </location>
</feature>
<feature type="compositionally biased region" description="Basic and acidic residues" evidence="2">
    <location>
        <begin position="471"/>
        <end position="480"/>
    </location>
</feature>
<dbReference type="RefSeq" id="WP_301142359.1">
    <property type="nucleotide sequence ID" value="NZ_JAUHQA010000001.1"/>
</dbReference>
<comment type="similarity">
    <text evidence="1">Belongs to the Rv1128c/1148c/1588c/1702c/1945/3466 family.</text>
</comment>
<sequence length="519" mass="55207">MTLSGQLPVQSADAPAGLGDALVRARAALEEARALVAGETATELSEGVLLEVQAGVSDVKRDADLLLAAACAEIARRSAPELGSTGLARKQGFSEPTTMIAALTGGSRREADRLIRAGRVMADAEEQVRREHDAAANGVTAREPEEPTYPVVARALSAGRISVEIAAQITRMLDSVSGAATRDQVALAERTLVERAPGLSAEQFAPIVLRWRDGLAARDAEERQKRMAQERYLVIKDEADGAVRISGVLDPVTAAPIRTALESMVKAAFRRRRDGDPLHDDHRSAGQIRADALATFARHMLGCDEAPIAHATTKVIVRMTLEQLVGLDAEGAAAVDGAGSAIPVGELRRAAVDAGYLPLVLGGDDEKLNVGREKRLFSPAQCVALLERDSGCAMCGAPPSHCEAHHVEWWDRDGGRTDLSNGVMLCVACHHTIHRDAWGIEASNEQVWFRPPASVDRERRPRLGGRARFGITERERRELDAAGATGPPAPAGETAAETSRAPVPPRAAEDGPGPELLLL</sequence>
<dbReference type="Pfam" id="PF02720">
    <property type="entry name" value="DUF222"/>
    <property type="match status" value="1"/>
</dbReference>
<feature type="region of interest" description="Disordered" evidence="2">
    <location>
        <begin position="126"/>
        <end position="145"/>
    </location>
</feature>